<evidence type="ECO:0000256" key="4">
    <source>
        <dbReference type="ARBA" id="ARBA00022679"/>
    </source>
</evidence>
<keyword evidence="8 11" id="KW-0333">Golgi apparatus</keyword>
<evidence type="ECO:0000256" key="3">
    <source>
        <dbReference type="ARBA" id="ARBA00022676"/>
    </source>
</evidence>
<keyword evidence="3 11" id="KW-0328">Glycosyltransferase</keyword>
<evidence type="ECO:0000256" key="5">
    <source>
        <dbReference type="ARBA" id="ARBA00022692"/>
    </source>
</evidence>
<evidence type="ECO:0000256" key="8">
    <source>
        <dbReference type="ARBA" id="ARBA00023034"/>
    </source>
</evidence>
<dbReference type="InterPro" id="IPR002659">
    <property type="entry name" value="Glyco_trans_31"/>
</dbReference>
<dbReference type="PANTHER" id="PTHR11214">
    <property type="entry name" value="BETA-1,3-N-ACETYLGLUCOSAMINYLTRANSFERASE"/>
    <property type="match status" value="1"/>
</dbReference>
<dbReference type="GO" id="GO:0016758">
    <property type="term" value="F:hexosyltransferase activity"/>
    <property type="evidence" value="ECO:0007669"/>
    <property type="project" value="InterPro"/>
</dbReference>
<dbReference type="GO" id="GO:0008194">
    <property type="term" value="F:UDP-glycosyltransferase activity"/>
    <property type="evidence" value="ECO:0007669"/>
    <property type="project" value="TreeGrafter"/>
</dbReference>
<comment type="similarity">
    <text evidence="2 11">Belongs to the glycosyltransferase 31 family.</text>
</comment>
<dbReference type="Gene3D" id="3.90.550.50">
    <property type="match status" value="1"/>
</dbReference>
<dbReference type="EMBL" id="VSWD01000004">
    <property type="protein sequence ID" value="KAK3104699.1"/>
    <property type="molecule type" value="Genomic_DNA"/>
</dbReference>
<dbReference type="AlphaFoldDB" id="A0AA88YFV1"/>
<keyword evidence="9" id="KW-0472">Membrane</keyword>
<organism evidence="12 13">
    <name type="scientific">Pinctada imbricata</name>
    <name type="common">Atlantic pearl-oyster</name>
    <name type="synonym">Pinctada martensii</name>
    <dbReference type="NCBI Taxonomy" id="66713"/>
    <lineage>
        <taxon>Eukaryota</taxon>
        <taxon>Metazoa</taxon>
        <taxon>Spiralia</taxon>
        <taxon>Lophotrochozoa</taxon>
        <taxon>Mollusca</taxon>
        <taxon>Bivalvia</taxon>
        <taxon>Autobranchia</taxon>
        <taxon>Pteriomorphia</taxon>
        <taxon>Pterioida</taxon>
        <taxon>Pterioidea</taxon>
        <taxon>Pteriidae</taxon>
        <taxon>Pinctada</taxon>
    </lineage>
</organism>
<keyword evidence="7" id="KW-1133">Transmembrane helix</keyword>
<protein>
    <recommendedName>
        <fullName evidence="11">Hexosyltransferase</fullName>
        <ecNumber evidence="11">2.4.1.-</ecNumber>
    </recommendedName>
</protein>
<accession>A0AA88YFV1</accession>
<keyword evidence="4" id="KW-0808">Transferase</keyword>
<evidence type="ECO:0000256" key="2">
    <source>
        <dbReference type="ARBA" id="ARBA00008661"/>
    </source>
</evidence>
<proteinExistence type="inferred from homology"/>
<evidence type="ECO:0000313" key="13">
    <source>
        <dbReference type="Proteomes" id="UP001186944"/>
    </source>
</evidence>
<evidence type="ECO:0000313" key="12">
    <source>
        <dbReference type="EMBL" id="KAK3104699.1"/>
    </source>
</evidence>
<evidence type="ECO:0000256" key="9">
    <source>
        <dbReference type="ARBA" id="ARBA00023136"/>
    </source>
</evidence>
<comment type="subcellular location">
    <subcellularLocation>
        <location evidence="1 11">Golgi apparatus membrane</location>
        <topology evidence="1 11">Single-pass type II membrane protein</topology>
    </subcellularLocation>
</comment>
<dbReference type="FunFam" id="3.90.550.50:FF:000001">
    <property type="entry name" value="Hexosyltransferase"/>
    <property type="match status" value="1"/>
</dbReference>
<sequence>MRLAKLKSLVLRRVLLLPAIVYLFIMISSLQKTQKLQINTLQSWCDNLRYEYPLNIDLEILRFGLPLVSMYNYVDHINTWEFEYIHNPKEACQSNWIEILFVIKSSSGNTNRREAIRKTWGREALNYGGSKIIFSLGQTENFEQQSEIEEEAGIYKDILQSSFLDTYRNLTLKTMHNIRWISEFCSTAKHVVMLDDDVILNMKNVVKFFSDVKPFERKQLFAGYVATKSKPSRENKNNKFDVSYEEYPFTCYPDYVSGPLILTTSKVIQMFDAAIPYVKRFVFEDVYLGMVAQKLGIQLTEKYNHRFDFDGTRIENFTCMISSHQGVNITGDIYQEIYEKYAHRTCVITTA</sequence>
<name>A0AA88YFV1_PINIB</name>
<gene>
    <name evidence="12" type="ORF">FSP39_008044</name>
</gene>
<dbReference type="GO" id="GO:0006493">
    <property type="term" value="P:protein O-linked glycosylation"/>
    <property type="evidence" value="ECO:0007669"/>
    <property type="project" value="TreeGrafter"/>
</dbReference>
<dbReference type="EC" id="2.4.1.-" evidence="11"/>
<evidence type="ECO:0000256" key="7">
    <source>
        <dbReference type="ARBA" id="ARBA00022989"/>
    </source>
</evidence>
<comment type="caution">
    <text evidence="12">The sequence shown here is derived from an EMBL/GenBank/DDBJ whole genome shotgun (WGS) entry which is preliminary data.</text>
</comment>
<dbReference type="Proteomes" id="UP001186944">
    <property type="component" value="Unassembled WGS sequence"/>
</dbReference>
<evidence type="ECO:0000256" key="1">
    <source>
        <dbReference type="ARBA" id="ARBA00004323"/>
    </source>
</evidence>
<keyword evidence="5" id="KW-0812">Transmembrane</keyword>
<keyword evidence="6" id="KW-0735">Signal-anchor</keyword>
<evidence type="ECO:0000256" key="11">
    <source>
        <dbReference type="RuleBase" id="RU363063"/>
    </source>
</evidence>
<dbReference type="Pfam" id="PF01762">
    <property type="entry name" value="Galactosyl_T"/>
    <property type="match status" value="1"/>
</dbReference>
<keyword evidence="13" id="KW-1185">Reference proteome</keyword>
<dbReference type="GO" id="GO:0000139">
    <property type="term" value="C:Golgi membrane"/>
    <property type="evidence" value="ECO:0007669"/>
    <property type="project" value="UniProtKB-SubCell"/>
</dbReference>
<dbReference type="PANTHER" id="PTHR11214:SF349">
    <property type="entry name" value="BETA-1,3-GALACTOSYLTRANSFERASE BRN"/>
    <property type="match status" value="1"/>
</dbReference>
<keyword evidence="10" id="KW-0325">Glycoprotein</keyword>
<evidence type="ECO:0000256" key="10">
    <source>
        <dbReference type="ARBA" id="ARBA00023180"/>
    </source>
</evidence>
<reference evidence="12" key="1">
    <citation type="submission" date="2019-08" db="EMBL/GenBank/DDBJ databases">
        <title>The improved chromosome-level genome for the pearl oyster Pinctada fucata martensii using PacBio sequencing and Hi-C.</title>
        <authorList>
            <person name="Zheng Z."/>
        </authorList>
    </citation>
    <scope>NUCLEOTIDE SEQUENCE</scope>
    <source>
        <strain evidence="12">ZZ-2019</strain>
        <tissue evidence="12">Adductor muscle</tissue>
    </source>
</reference>
<evidence type="ECO:0000256" key="6">
    <source>
        <dbReference type="ARBA" id="ARBA00022968"/>
    </source>
</evidence>